<dbReference type="EMBL" id="FNSC01000001">
    <property type="protein sequence ID" value="SEE16182.1"/>
    <property type="molecule type" value="Genomic_DNA"/>
</dbReference>
<dbReference type="OrthoDB" id="7006877at2"/>
<keyword evidence="3" id="KW-1185">Reference proteome</keyword>
<evidence type="ECO:0000313" key="3">
    <source>
        <dbReference type="Proteomes" id="UP000242849"/>
    </source>
</evidence>
<reference evidence="3" key="1">
    <citation type="submission" date="2016-10" db="EMBL/GenBank/DDBJ databases">
        <authorList>
            <person name="Varghese N."/>
            <person name="Submissions S."/>
        </authorList>
    </citation>
    <scope>NUCLEOTIDE SEQUENCE [LARGE SCALE GENOMIC DNA]</scope>
    <source>
        <strain evidence="3">DSM 12111</strain>
    </source>
</reference>
<organism evidence="2 3">
    <name type="scientific">Pseudomonas anguilliseptica</name>
    <dbReference type="NCBI Taxonomy" id="53406"/>
    <lineage>
        <taxon>Bacteria</taxon>
        <taxon>Pseudomonadati</taxon>
        <taxon>Pseudomonadota</taxon>
        <taxon>Gammaproteobacteria</taxon>
        <taxon>Pseudomonadales</taxon>
        <taxon>Pseudomonadaceae</taxon>
        <taxon>Pseudomonas</taxon>
    </lineage>
</organism>
<gene>
    <name evidence="2" type="ORF">SAMN05421553_4172</name>
</gene>
<sequence length="152" mass="16715">MLIRNLSFLLILASSLSHAMSTENLPENTLKAYGQSLASGAGSSQWQQLWQRTRAAGYFNQDGAQARFTLPMKEIPELVSSTLSDAHSVQPDKGTQALYRRDFAPRVVGTEGPQPLTAICLKVDWRSLPDHTQVTDSAQMRSVSLLLAQPCQ</sequence>
<feature type="chain" id="PRO_5017281478" evidence="1">
    <location>
        <begin position="20"/>
        <end position="152"/>
    </location>
</feature>
<dbReference type="AlphaFoldDB" id="A0A1H5GK92"/>
<protein>
    <submittedName>
        <fullName evidence="2">Uncharacterized protein</fullName>
    </submittedName>
</protein>
<keyword evidence="1" id="KW-0732">Signal</keyword>
<dbReference type="Proteomes" id="UP000242849">
    <property type="component" value="Unassembled WGS sequence"/>
</dbReference>
<proteinExistence type="predicted"/>
<evidence type="ECO:0000256" key="1">
    <source>
        <dbReference type="SAM" id="SignalP"/>
    </source>
</evidence>
<evidence type="ECO:0000313" key="2">
    <source>
        <dbReference type="EMBL" id="SEE16182.1"/>
    </source>
</evidence>
<accession>A0A1H5GK92</accession>
<feature type="signal peptide" evidence="1">
    <location>
        <begin position="1"/>
        <end position="19"/>
    </location>
</feature>
<name>A0A1H5GK92_PSEAG</name>
<dbReference type="RefSeq" id="WP_090386523.1">
    <property type="nucleotide sequence ID" value="NZ_CP156749.1"/>
</dbReference>